<sequence>MYSIRAHCIARARLGVLAGRLPTSVVSVRKLSSDSSSSSATPNLSSTKPPNIAVLGGGLTGLTTAFWLSRFLPKDAHITLYEASDRLGGWIDTAKVEVEDARGRRGTVNFDSGARMVMFPKVKDRRSDHLFFWELINELRLGSELLYVPSSRPAPLAQYVYYPDHLVKLPARNGRGLANLWRFFREPLARGALTTGISLYLRRLLFKPRAVPRGVRLPEDLYTFPAIRRPVEETSIGDFYVRNGFSRDLVNRVVSPMIHGIWGGDVWKLSDMRHIISRVMKTPGPGSRSKLWEVVSDEDLDGALTVSPELAYSGILQQLSLKYRYGGFKKGFGTLTDALAAALEASPNVTIKKGTPIASVRLNEGKALEIRTRGSDVPVVYDKAISTIFSKTLASLTGDKLPSLADTSAVTIMVVNLWYPTPGLHHPHDGLGYLIPQSVGVDQNPERALGVLFDSDREDASVIEDHKHGTVEKWTDVKPEPMGTKLFVLLGGHYWDGVPADKLPSADEAIVMAKSLVARHLGIPAHENERAVASAKLCRDCIPQHTVGHWTRMQRAKGELLEAFGGKLAVAGPSYQAPGVNGSVRAGRDIAAYVAGVWPLDKPNKFLSPVGDTGLDRFEGDSKFYFVSKQDVPWKYSAAPNQGYIGRLWAKGRENL</sequence>
<dbReference type="InterPro" id="IPR036188">
    <property type="entry name" value="FAD/NAD-bd_sf"/>
</dbReference>
<dbReference type="SUPFAM" id="SSF51905">
    <property type="entry name" value="FAD/NAD(P)-binding domain"/>
    <property type="match status" value="1"/>
</dbReference>
<feature type="domain" description="Amine oxidase" evidence="1">
    <location>
        <begin position="59"/>
        <end position="594"/>
    </location>
</feature>
<gene>
    <name evidence="2" type="ORF">QBC47DRAFT_388267</name>
</gene>
<dbReference type="AlphaFoldDB" id="A0AAJ0B7V6"/>
<evidence type="ECO:0000313" key="3">
    <source>
        <dbReference type="Proteomes" id="UP001239445"/>
    </source>
</evidence>
<dbReference type="EMBL" id="MU839839">
    <property type="protein sequence ID" value="KAK1752374.1"/>
    <property type="molecule type" value="Genomic_DNA"/>
</dbReference>
<dbReference type="GO" id="GO:0005743">
    <property type="term" value="C:mitochondrial inner membrane"/>
    <property type="evidence" value="ECO:0007669"/>
    <property type="project" value="TreeGrafter"/>
</dbReference>
<dbReference type="PANTHER" id="PTHR42923">
    <property type="entry name" value="PROTOPORPHYRINOGEN OXIDASE"/>
    <property type="match status" value="1"/>
</dbReference>
<keyword evidence="3" id="KW-1185">Reference proteome</keyword>
<evidence type="ECO:0000313" key="2">
    <source>
        <dbReference type="EMBL" id="KAK1752374.1"/>
    </source>
</evidence>
<dbReference type="Proteomes" id="UP001239445">
    <property type="component" value="Unassembled WGS sequence"/>
</dbReference>
<dbReference type="Pfam" id="PF01593">
    <property type="entry name" value="Amino_oxidase"/>
    <property type="match status" value="1"/>
</dbReference>
<dbReference type="SUPFAM" id="SSF54373">
    <property type="entry name" value="FAD-linked reductases, C-terminal domain"/>
    <property type="match status" value="1"/>
</dbReference>
<dbReference type="GO" id="GO:0004729">
    <property type="term" value="F:oxygen-dependent protoporphyrinogen oxidase activity"/>
    <property type="evidence" value="ECO:0007669"/>
    <property type="project" value="TreeGrafter"/>
</dbReference>
<dbReference type="Gene3D" id="3.50.50.60">
    <property type="entry name" value="FAD/NAD(P)-binding domain"/>
    <property type="match status" value="1"/>
</dbReference>
<accession>A0AAJ0B7V6</accession>
<dbReference type="InterPro" id="IPR050464">
    <property type="entry name" value="Zeta_carotene_desat/Oxidored"/>
</dbReference>
<proteinExistence type="predicted"/>
<comment type="caution">
    <text evidence="2">The sequence shown here is derived from an EMBL/GenBank/DDBJ whole genome shotgun (WGS) entry which is preliminary data.</text>
</comment>
<protein>
    <recommendedName>
        <fullName evidence="1">Amine oxidase domain-containing protein</fullName>
    </recommendedName>
</protein>
<dbReference type="PANTHER" id="PTHR42923:SF3">
    <property type="entry name" value="PROTOPORPHYRINOGEN OXIDASE"/>
    <property type="match status" value="1"/>
</dbReference>
<reference evidence="2" key="1">
    <citation type="submission" date="2023-06" db="EMBL/GenBank/DDBJ databases">
        <title>Genome-scale phylogeny and comparative genomics of the fungal order Sordariales.</title>
        <authorList>
            <consortium name="Lawrence Berkeley National Laboratory"/>
            <person name="Hensen N."/>
            <person name="Bonometti L."/>
            <person name="Westerberg I."/>
            <person name="Brannstrom I.O."/>
            <person name="Guillou S."/>
            <person name="Cros-Aarteil S."/>
            <person name="Calhoun S."/>
            <person name="Haridas S."/>
            <person name="Kuo A."/>
            <person name="Mondo S."/>
            <person name="Pangilinan J."/>
            <person name="Riley R."/>
            <person name="Labutti K."/>
            <person name="Andreopoulos B."/>
            <person name="Lipzen A."/>
            <person name="Chen C."/>
            <person name="Yanf M."/>
            <person name="Daum C."/>
            <person name="Ng V."/>
            <person name="Clum A."/>
            <person name="Steindorff A."/>
            <person name="Ohm R."/>
            <person name="Martin F."/>
            <person name="Silar P."/>
            <person name="Natvig D."/>
            <person name="Lalanne C."/>
            <person name="Gautier V."/>
            <person name="Ament-Velasquez S.L."/>
            <person name="Kruys A."/>
            <person name="Hutchinson M.I."/>
            <person name="Powell A.J."/>
            <person name="Barry K."/>
            <person name="Miller A.N."/>
            <person name="Grigoriev I.V."/>
            <person name="Debuchy R."/>
            <person name="Gladieux P."/>
            <person name="Thoren M.H."/>
            <person name="Johannesson H."/>
        </authorList>
    </citation>
    <scope>NUCLEOTIDE SEQUENCE</scope>
    <source>
        <strain evidence="2">PSN4</strain>
    </source>
</reference>
<name>A0AAJ0B7V6_9PEZI</name>
<dbReference type="InterPro" id="IPR002937">
    <property type="entry name" value="Amino_oxidase"/>
</dbReference>
<organism evidence="2 3">
    <name type="scientific">Echria macrotheca</name>
    <dbReference type="NCBI Taxonomy" id="438768"/>
    <lineage>
        <taxon>Eukaryota</taxon>
        <taxon>Fungi</taxon>
        <taxon>Dikarya</taxon>
        <taxon>Ascomycota</taxon>
        <taxon>Pezizomycotina</taxon>
        <taxon>Sordariomycetes</taxon>
        <taxon>Sordariomycetidae</taxon>
        <taxon>Sordariales</taxon>
        <taxon>Schizotheciaceae</taxon>
        <taxon>Echria</taxon>
    </lineage>
</organism>
<evidence type="ECO:0000259" key="1">
    <source>
        <dbReference type="Pfam" id="PF01593"/>
    </source>
</evidence>